<keyword evidence="3" id="KW-1185">Reference proteome</keyword>
<gene>
    <name evidence="2" type="ORF">I6K02_25895</name>
</gene>
<evidence type="ECO:0000313" key="3">
    <source>
        <dbReference type="Proteomes" id="UP000625568"/>
    </source>
</evidence>
<name>A0A892IER0_9BURK</name>
<sequence length="130" mass="14722">MRLRHDERHSAASLGSTDCHSDTGLGSRAARDKHAHLRVLQRSHRIHRPVLPQRACSVYATGIRPVHRAKDEQRDFVHRNASPIADAHIRNVTARSRERIVTPVHAYTHDQPPAFNRSAIVSMEIGLHRS</sequence>
<dbReference type="EMBL" id="CP069484">
    <property type="protein sequence ID" value="QRO81202.1"/>
    <property type="molecule type" value="Genomic_DNA"/>
</dbReference>
<evidence type="ECO:0000256" key="1">
    <source>
        <dbReference type="SAM" id="MobiDB-lite"/>
    </source>
</evidence>
<feature type="region of interest" description="Disordered" evidence="1">
    <location>
        <begin position="1"/>
        <end position="29"/>
    </location>
</feature>
<dbReference type="RefSeq" id="WP_123806768.1">
    <property type="nucleotide sequence ID" value="NZ_CABVPR010000059.1"/>
</dbReference>
<proteinExistence type="predicted"/>
<evidence type="ECO:0000313" key="2">
    <source>
        <dbReference type="EMBL" id="QRO81202.1"/>
    </source>
</evidence>
<dbReference type="Proteomes" id="UP000625568">
    <property type="component" value="Chromosome 3"/>
</dbReference>
<feature type="compositionally biased region" description="Basic and acidic residues" evidence="1">
    <location>
        <begin position="1"/>
        <end position="10"/>
    </location>
</feature>
<dbReference type="AlphaFoldDB" id="A0A892IER0"/>
<dbReference type="GeneID" id="93130709"/>
<accession>A0A892IER0</accession>
<reference evidence="2 3" key="1">
    <citation type="submission" date="2021-02" db="EMBL/GenBank/DDBJ databases">
        <title>FDA dAtabase for Regulatory Grade micrObial Sequences (FDA-ARGOS): Supporting development and validation of Infectious Disease Dx tests.</title>
        <authorList>
            <person name="Minogue T."/>
            <person name="Wolcott M."/>
            <person name="Wasieloski L."/>
            <person name="Aguilar W."/>
            <person name="Moore D."/>
            <person name="Jaissle J."/>
            <person name="Tallon L."/>
            <person name="Sadzewicz L."/>
            <person name="Zhao X."/>
            <person name="Boylan J."/>
            <person name="Ott S."/>
            <person name="Bowen H."/>
            <person name="Vavikolanu K."/>
            <person name="Mehta A."/>
            <person name="Aluvathingal J."/>
            <person name="Nadendla S."/>
            <person name="Yan Y."/>
            <person name="Sichtig H."/>
        </authorList>
    </citation>
    <scope>NUCLEOTIDE SEQUENCE [LARGE SCALE GENOMIC DNA]</scope>
    <source>
        <strain evidence="2 3">FDAARGOS_1272</strain>
    </source>
</reference>
<organism evidence="2 3">
    <name type="scientific">Burkholderia dolosa</name>
    <dbReference type="NCBI Taxonomy" id="152500"/>
    <lineage>
        <taxon>Bacteria</taxon>
        <taxon>Pseudomonadati</taxon>
        <taxon>Pseudomonadota</taxon>
        <taxon>Betaproteobacteria</taxon>
        <taxon>Burkholderiales</taxon>
        <taxon>Burkholderiaceae</taxon>
        <taxon>Burkholderia</taxon>
        <taxon>Burkholderia cepacia complex</taxon>
    </lineage>
</organism>
<protein>
    <submittedName>
        <fullName evidence="2">Uncharacterized protein</fullName>
    </submittedName>
</protein>